<evidence type="ECO:0000313" key="1">
    <source>
        <dbReference type="EMBL" id="MBX57115.1"/>
    </source>
</evidence>
<proteinExistence type="predicted"/>
<name>A0A2P2PQX7_RHIMU</name>
<dbReference type="EMBL" id="GGEC01076631">
    <property type="protein sequence ID" value="MBX57115.1"/>
    <property type="molecule type" value="Transcribed_RNA"/>
</dbReference>
<dbReference type="AlphaFoldDB" id="A0A2P2PQX7"/>
<reference evidence="1" key="1">
    <citation type="submission" date="2018-02" db="EMBL/GenBank/DDBJ databases">
        <title>Rhizophora mucronata_Transcriptome.</title>
        <authorList>
            <person name="Meera S.P."/>
            <person name="Sreeshan A."/>
            <person name="Augustine A."/>
        </authorList>
    </citation>
    <scope>NUCLEOTIDE SEQUENCE</scope>
    <source>
        <tissue evidence="1">Leaf</tissue>
    </source>
</reference>
<protein>
    <submittedName>
        <fullName evidence="1">Uncharacterized protein</fullName>
    </submittedName>
</protein>
<sequence length="68" mass="8148">MNKRPHKCLSFIRHAYEGFSFNSLLELIWQTTRPIKLRNITEFIGNNKTPIHVCICLLHKQKYDDLVY</sequence>
<accession>A0A2P2PQX7</accession>
<organism evidence="1">
    <name type="scientific">Rhizophora mucronata</name>
    <name type="common">Asiatic mangrove</name>
    <dbReference type="NCBI Taxonomy" id="61149"/>
    <lineage>
        <taxon>Eukaryota</taxon>
        <taxon>Viridiplantae</taxon>
        <taxon>Streptophyta</taxon>
        <taxon>Embryophyta</taxon>
        <taxon>Tracheophyta</taxon>
        <taxon>Spermatophyta</taxon>
        <taxon>Magnoliopsida</taxon>
        <taxon>eudicotyledons</taxon>
        <taxon>Gunneridae</taxon>
        <taxon>Pentapetalae</taxon>
        <taxon>rosids</taxon>
        <taxon>fabids</taxon>
        <taxon>Malpighiales</taxon>
        <taxon>Rhizophoraceae</taxon>
        <taxon>Rhizophora</taxon>
    </lineage>
</organism>